<dbReference type="InterPro" id="IPR036188">
    <property type="entry name" value="FAD/NAD-bd_sf"/>
</dbReference>
<dbReference type="SUPFAM" id="SSF51905">
    <property type="entry name" value="FAD/NAD(P)-binding domain"/>
    <property type="match status" value="1"/>
</dbReference>
<keyword evidence="3" id="KW-0274">FAD</keyword>
<dbReference type="PRINTS" id="PR00420">
    <property type="entry name" value="RNGMNOXGNASE"/>
</dbReference>
<keyword evidence="2" id="KW-0285">Flavoprotein</keyword>
<sequence length="464" mass="51807">MATHDSHHSSHRKPHVLIVGAGLGGLFLGHLLDRQGVSYEIFERSDSVKPRGSVTTLSPNILPALEQLDMYEEVKAASLPSKGMSIHKGHKGNLELVSTITDDDKELGYEHLHFSRPHLHEVFLNRIPTEKVYYNKKVTSVTQDDESATITCSDGTSYKGDIVVGADGTYSGVREAVYAELTKADLLPSTDAESLKKGYICLAGTTDPLDPEKYPVLKENHAMLHHVIGDVKNYVWSAVNIPGNRISWNSIHHLREHEEDTLQNAEWGPGASEEMIEDVRDFLVPYGCTLGDLIDATPKENISRVFLEDKVFKTWSYKRVVLIGDACHKLLPSAGQGAVNALQDSIVLANCIYDIESLSTEGISAALDEYYDQRYVHVVEQYNASNVTEKIVYGHKFYDRVVRHVVFHFLPKSAVDKKLAKNHAYRPQVTFLPQVPTRGTGPVLPQKPSKRYQREQKRASSQPA</sequence>
<organism evidence="7 8">
    <name type="scientific">Entomortierella chlamydospora</name>
    <dbReference type="NCBI Taxonomy" id="101097"/>
    <lineage>
        <taxon>Eukaryota</taxon>
        <taxon>Fungi</taxon>
        <taxon>Fungi incertae sedis</taxon>
        <taxon>Mucoromycota</taxon>
        <taxon>Mortierellomycotina</taxon>
        <taxon>Mortierellomycetes</taxon>
        <taxon>Mortierellales</taxon>
        <taxon>Mortierellaceae</taxon>
        <taxon>Entomortierella</taxon>
    </lineage>
</organism>
<dbReference type="OrthoDB" id="10029326at2759"/>
<feature type="domain" description="FAD-binding" evidence="6">
    <location>
        <begin position="299"/>
        <end position="375"/>
    </location>
</feature>
<evidence type="ECO:0000259" key="6">
    <source>
        <dbReference type="Pfam" id="PF01494"/>
    </source>
</evidence>
<name>A0A9P6MUS0_9FUNG</name>
<evidence type="ECO:0000256" key="1">
    <source>
        <dbReference type="ARBA" id="ARBA00007992"/>
    </source>
</evidence>
<feature type="domain" description="FAD-binding" evidence="6">
    <location>
        <begin position="15"/>
        <end position="181"/>
    </location>
</feature>
<accession>A0A9P6MUS0</accession>
<comment type="caution">
    <text evidence="7">The sequence shown here is derived from an EMBL/GenBank/DDBJ whole genome shotgun (WGS) entry which is preliminary data.</text>
</comment>
<dbReference type="Gene3D" id="3.50.50.60">
    <property type="entry name" value="FAD/NAD(P)-binding domain"/>
    <property type="match status" value="1"/>
</dbReference>
<dbReference type="GO" id="GO:0004497">
    <property type="term" value="F:monooxygenase activity"/>
    <property type="evidence" value="ECO:0007669"/>
    <property type="project" value="InterPro"/>
</dbReference>
<evidence type="ECO:0000313" key="8">
    <source>
        <dbReference type="Proteomes" id="UP000703661"/>
    </source>
</evidence>
<feature type="region of interest" description="Disordered" evidence="5">
    <location>
        <begin position="434"/>
        <end position="464"/>
    </location>
</feature>
<keyword evidence="4" id="KW-0560">Oxidoreductase</keyword>
<dbReference type="InterPro" id="IPR002938">
    <property type="entry name" value="FAD-bd"/>
</dbReference>
<comment type="similarity">
    <text evidence="1">Belongs to the paxM FAD-dependent monooxygenase family.</text>
</comment>
<gene>
    <name evidence="7" type="ORF">BGZ80_011367</name>
</gene>
<reference evidence="7" key="1">
    <citation type="journal article" date="2020" name="Fungal Divers.">
        <title>Resolving the Mortierellaceae phylogeny through synthesis of multi-gene phylogenetics and phylogenomics.</title>
        <authorList>
            <person name="Vandepol N."/>
            <person name="Liber J."/>
            <person name="Desiro A."/>
            <person name="Na H."/>
            <person name="Kennedy M."/>
            <person name="Barry K."/>
            <person name="Grigoriev I.V."/>
            <person name="Miller A.N."/>
            <person name="O'Donnell K."/>
            <person name="Stajich J.E."/>
            <person name="Bonito G."/>
        </authorList>
    </citation>
    <scope>NUCLEOTIDE SEQUENCE</scope>
    <source>
        <strain evidence="7">NRRL 2769</strain>
    </source>
</reference>
<evidence type="ECO:0000256" key="5">
    <source>
        <dbReference type="SAM" id="MobiDB-lite"/>
    </source>
</evidence>
<dbReference type="PANTHER" id="PTHR47356">
    <property type="entry name" value="FAD-DEPENDENT MONOOXYGENASE ASQG-RELATED"/>
    <property type="match status" value="1"/>
</dbReference>
<protein>
    <recommendedName>
        <fullName evidence="6">FAD-binding domain-containing protein</fullName>
    </recommendedName>
</protein>
<evidence type="ECO:0000256" key="3">
    <source>
        <dbReference type="ARBA" id="ARBA00022827"/>
    </source>
</evidence>
<dbReference type="GO" id="GO:0071949">
    <property type="term" value="F:FAD binding"/>
    <property type="evidence" value="ECO:0007669"/>
    <property type="project" value="InterPro"/>
</dbReference>
<dbReference type="Pfam" id="PF01494">
    <property type="entry name" value="FAD_binding_3"/>
    <property type="match status" value="2"/>
</dbReference>
<dbReference type="EMBL" id="JAAAID010000905">
    <property type="protein sequence ID" value="KAG0012999.1"/>
    <property type="molecule type" value="Genomic_DNA"/>
</dbReference>
<evidence type="ECO:0000313" key="7">
    <source>
        <dbReference type="EMBL" id="KAG0012999.1"/>
    </source>
</evidence>
<keyword evidence="8" id="KW-1185">Reference proteome</keyword>
<evidence type="ECO:0000256" key="2">
    <source>
        <dbReference type="ARBA" id="ARBA00022630"/>
    </source>
</evidence>
<dbReference type="PANTHER" id="PTHR47356:SF2">
    <property type="entry name" value="FAD-BINDING DOMAIN-CONTAINING PROTEIN-RELATED"/>
    <property type="match status" value="1"/>
</dbReference>
<proteinExistence type="inferred from homology"/>
<evidence type="ECO:0000256" key="4">
    <source>
        <dbReference type="ARBA" id="ARBA00023002"/>
    </source>
</evidence>
<dbReference type="Proteomes" id="UP000703661">
    <property type="component" value="Unassembled WGS sequence"/>
</dbReference>
<dbReference type="InterPro" id="IPR050562">
    <property type="entry name" value="FAD_mOase_fung"/>
</dbReference>
<dbReference type="AlphaFoldDB" id="A0A9P6MUS0"/>